<dbReference type="AlphaFoldDB" id="A0A9P0JQY3"/>
<reference evidence="2" key="1">
    <citation type="submission" date="2022-03" db="EMBL/GenBank/DDBJ databases">
        <authorList>
            <person name="Sayadi A."/>
        </authorList>
    </citation>
    <scope>NUCLEOTIDE SEQUENCE</scope>
</reference>
<evidence type="ECO:0000259" key="1">
    <source>
        <dbReference type="Pfam" id="PF13843"/>
    </source>
</evidence>
<protein>
    <recommendedName>
        <fullName evidence="1">PiggyBac transposable element-derived protein domain-containing protein</fullName>
    </recommendedName>
</protein>
<dbReference type="PANTHER" id="PTHR46599">
    <property type="entry name" value="PIGGYBAC TRANSPOSABLE ELEMENT-DERIVED PROTEIN 4"/>
    <property type="match status" value="1"/>
</dbReference>
<dbReference type="PANTHER" id="PTHR46599:SF6">
    <property type="entry name" value="DUAL SPECIFICITY PHOSPHATASE 26"/>
    <property type="match status" value="1"/>
</dbReference>
<accession>A0A9P0JQY3</accession>
<dbReference type="Pfam" id="PF13843">
    <property type="entry name" value="DDE_Tnp_1_7"/>
    <property type="match status" value="1"/>
</dbReference>
<organism evidence="2 3">
    <name type="scientific">Acanthoscelides obtectus</name>
    <name type="common">Bean weevil</name>
    <name type="synonym">Bruchus obtectus</name>
    <dbReference type="NCBI Taxonomy" id="200917"/>
    <lineage>
        <taxon>Eukaryota</taxon>
        <taxon>Metazoa</taxon>
        <taxon>Ecdysozoa</taxon>
        <taxon>Arthropoda</taxon>
        <taxon>Hexapoda</taxon>
        <taxon>Insecta</taxon>
        <taxon>Pterygota</taxon>
        <taxon>Neoptera</taxon>
        <taxon>Endopterygota</taxon>
        <taxon>Coleoptera</taxon>
        <taxon>Polyphaga</taxon>
        <taxon>Cucujiformia</taxon>
        <taxon>Chrysomeloidea</taxon>
        <taxon>Chrysomelidae</taxon>
        <taxon>Bruchinae</taxon>
        <taxon>Bruchini</taxon>
        <taxon>Acanthoscelides</taxon>
    </lineage>
</organism>
<sequence length="176" mass="20685">MHFDGAIDASTGEAQNPEMVTFYNMTKVEVDLLDQLCQKNNVQRSTRQWPMVLFYDFLNIAAINSFCIYRHHCAASTTNAKRAEFLENLSWALIKPQIERRAKIETLPRELRRRAKLLVGIQEETMQQYNKTGSRGRCYQCGRQRNKMSRKWCYKCNDWVCVYHLKNICTSCVQSQ</sequence>
<evidence type="ECO:0000313" key="2">
    <source>
        <dbReference type="EMBL" id="CAH1958522.1"/>
    </source>
</evidence>
<dbReference type="EMBL" id="CAKOFQ010006677">
    <property type="protein sequence ID" value="CAH1958522.1"/>
    <property type="molecule type" value="Genomic_DNA"/>
</dbReference>
<comment type="caution">
    <text evidence="2">The sequence shown here is derived from an EMBL/GenBank/DDBJ whole genome shotgun (WGS) entry which is preliminary data.</text>
</comment>
<feature type="domain" description="PiggyBac transposable element-derived protein" evidence="1">
    <location>
        <begin position="13"/>
        <end position="66"/>
    </location>
</feature>
<keyword evidence="3" id="KW-1185">Reference proteome</keyword>
<evidence type="ECO:0000313" key="3">
    <source>
        <dbReference type="Proteomes" id="UP001152888"/>
    </source>
</evidence>
<proteinExistence type="predicted"/>
<name>A0A9P0JQY3_ACAOB</name>
<dbReference type="OrthoDB" id="6077919at2759"/>
<dbReference type="InterPro" id="IPR029526">
    <property type="entry name" value="PGBD"/>
</dbReference>
<gene>
    <name evidence="2" type="ORF">ACAOBT_LOCUS2687</name>
</gene>
<dbReference type="Proteomes" id="UP001152888">
    <property type="component" value="Unassembled WGS sequence"/>
</dbReference>